<feature type="transmembrane region" description="Helical" evidence="1">
    <location>
        <begin position="215"/>
        <end position="243"/>
    </location>
</feature>
<sequence>MWDFSISRSFGLMVRTLPFLIFRMLTYAGIAIAFVIVTGTGAGIGWGIGSLGGEDGQATGVMWGAFSGFGLTAGALYLAREYILYMVKAAHIAVLVELLDGRDIPGGKNQISYGAEMVKERFIQSNVLFGLDQLIKGVIAAITGLMQGITAILPIPGLQNIVGIIKAFLKVAVGFVDEIILAYAMRTKSDNPWQSAEDALVLYGQNYKKMLKNAAFLAVIVYVLSFLIFLIMLAPAALVVYLIPGSWSAGGFIFAIIFAWAVKAAVIEPFAVTCMMDVYFKTIEGQTKDPEWDDRLSSISKKFRKIKDKASEWVGGKRPEASTTAAASQ</sequence>
<dbReference type="RefSeq" id="WP_377382052.1">
    <property type="nucleotide sequence ID" value="NZ_JBHSSW010000066.1"/>
</dbReference>
<keyword evidence="3" id="KW-1185">Reference proteome</keyword>
<comment type="caution">
    <text evidence="2">The sequence shown here is derived from an EMBL/GenBank/DDBJ whole genome shotgun (WGS) entry which is preliminary data.</text>
</comment>
<feature type="transmembrane region" description="Helical" evidence="1">
    <location>
        <begin position="134"/>
        <end position="155"/>
    </location>
</feature>
<keyword evidence="1" id="KW-0472">Membrane</keyword>
<evidence type="ECO:0000313" key="3">
    <source>
        <dbReference type="Proteomes" id="UP001596303"/>
    </source>
</evidence>
<proteinExistence type="predicted"/>
<gene>
    <name evidence="2" type="ORF">ACFQDM_18705</name>
</gene>
<reference evidence="3" key="1">
    <citation type="journal article" date="2019" name="Int. J. Syst. Evol. Microbiol.">
        <title>The Global Catalogue of Microorganisms (GCM) 10K type strain sequencing project: providing services to taxonomists for standard genome sequencing and annotation.</title>
        <authorList>
            <consortium name="The Broad Institute Genomics Platform"/>
            <consortium name="The Broad Institute Genome Sequencing Center for Infectious Disease"/>
            <person name="Wu L."/>
            <person name="Ma J."/>
        </authorList>
    </citation>
    <scope>NUCLEOTIDE SEQUENCE [LARGE SCALE GENOMIC DNA]</scope>
    <source>
        <strain evidence="3">CGMCC-1.15741</strain>
    </source>
</reference>
<accession>A0ABW1SEQ4</accession>
<feature type="transmembrane region" description="Helical" evidence="1">
    <location>
        <begin position="161"/>
        <end position="184"/>
    </location>
</feature>
<name>A0ABW1SEQ4_9PROT</name>
<protein>
    <submittedName>
        <fullName evidence="2">Uncharacterized protein</fullName>
    </submittedName>
</protein>
<feature type="transmembrane region" description="Helical" evidence="1">
    <location>
        <begin position="60"/>
        <end position="79"/>
    </location>
</feature>
<dbReference type="Proteomes" id="UP001596303">
    <property type="component" value="Unassembled WGS sequence"/>
</dbReference>
<keyword evidence="1" id="KW-0812">Transmembrane</keyword>
<feature type="transmembrane region" description="Helical" evidence="1">
    <location>
        <begin position="20"/>
        <end position="48"/>
    </location>
</feature>
<feature type="transmembrane region" description="Helical" evidence="1">
    <location>
        <begin position="249"/>
        <end position="266"/>
    </location>
</feature>
<dbReference type="EMBL" id="JBHSSW010000066">
    <property type="protein sequence ID" value="MFC6200110.1"/>
    <property type="molecule type" value="Genomic_DNA"/>
</dbReference>
<evidence type="ECO:0000256" key="1">
    <source>
        <dbReference type="SAM" id="Phobius"/>
    </source>
</evidence>
<keyword evidence="1" id="KW-1133">Transmembrane helix</keyword>
<evidence type="ECO:0000313" key="2">
    <source>
        <dbReference type="EMBL" id="MFC6200110.1"/>
    </source>
</evidence>
<organism evidence="2 3">
    <name type="scientific">Ponticaulis profundi</name>
    <dbReference type="NCBI Taxonomy" id="2665222"/>
    <lineage>
        <taxon>Bacteria</taxon>
        <taxon>Pseudomonadati</taxon>
        <taxon>Pseudomonadota</taxon>
        <taxon>Alphaproteobacteria</taxon>
        <taxon>Hyphomonadales</taxon>
        <taxon>Hyphomonadaceae</taxon>
        <taxon>Ponticaulis</taxon>
    </lineage>
</organism>